<proteinExistence type="predicted"/>
<dbReference type="AlphaFoldDB" id="A0A9X2W044"/>
<dbReference type="EMBL" id="JAOAMV010000001">
    <property type="protein sequence ID" value="MCT2557576.1"/>
    <property type="molecule type" value="Genomic_DNA"/>
</dbReference>
<dbReference type="Pfam" id="PF11188">
    <property type="entry name" value="DUF2975"/>
    <property type="match status" value="1"/>
</dbReference>
<feature type="transmembrane region" description="Helical" evidence="1">
    <location>
        <begin position="20"/>
        <end position="45"/>
    </location>
</feature>
<comment type="caution">
    <text evidence="2">The sequence shown here is derived from an EMBL/GenBank/DDBJ whole genome shotgun (WGS) entry which is preliminary data.</text>
</comment>
<dbReference type="InterPro" id="IPR021354">
    <property type="entry name" value="DUF2975"/>
</dbReference>
<organism evidence="2 3">
    <name type="scientific">Tsuneonella litorea</name>
    <dbReference type="NCBI Taxonomy" id="2976475"/>
    <lineage>
        <taxon>Bacteria</taxon>
        <taxon>Pseudomonadati</taxon>
        <taxon>Pseudomonadota</taxon>
        <taxon>Alphaproteobacteria</taxon>
        <taxon>Sphingomonadales</taxon>
        <taxon>Erythrobacteraceae</taxon>
        <taxon>Tsuneonella</taxon>
    </lineage>
</organism>
<keyword evidence="1" id="KW-0812">Transmembrane</keyword>
<sequence>MADTAHSGRGTDPLLLAGKVICVIAQIGLAVGAAALLAGIPVALLAGSPLATSLGLDDLPAGFPFWALAGVMAIGLAIVAMLFLFFRDLRRIIATVGEGDPFQPANATRLAQMGWLILGVQLVTLPAVWLGLQLVSYADEAENLHLSVDGGLDVDGILLVVVLFILARVFRHGAALRADLEGTV</sequence>
<gene>
    <name evidence="2" type="ORF">N0B51_01135</name>
</gene>
<name>A0A9X2W044_9SPHN</name>
<feature type="transmembrane region" description="Helical" evidence="1">
    <location>
        <begin position="65"/>
        <end position="86"/>
    </location>
</feature>
<feature type="transmembrane region" description="Helical" evidence="1">
    <location>
        <begin position="113"/>
        <end position="132"/>
    </location>
</feature>
<evidence type="ECO:0000256" key="1">
    <source>
        <dbReference type="SAM" id="Phobius"/>
    </source>
</evidence>
<keyword evidence="1" id="KW-1133">Transmembrane helix</keyword>
<accession>A0A9X2W044</accession>
<evidence type="ECO:0000313" key="2">
    <source>
        <dbReference type="EMBL" id="MCT2557576.1"/>
    </source>
</evidence>
<feature type="transmembrane region" description="Helical" evidence="1">
    <location>
        <begin position="152"/>
        <end position="170"/>
    </location>
</feature>
<dbReference type="RefSeq" id="WP_259960351.1">
    <property type="nucleotide sequence ID" value="NZ_JAOAMV010000001.1"/>
</dbReference>
<keyword evidence="1" id="KW-0472">Membrane</keyword>
<reference evidence="2" key="1">
    <citation type="submission" date="2022-09" db="EMBL/GenBank/DDBJ databases">
        <title>The genome sequence of Tsuneonella sp. YG55.</title>
        <authorList>
            <person name="Liu Y."/>
        </authorList>
    </citation>
    <scope>NUCLEOTIDE SEQUENCE</scope>
    <source>
        <strain evidence="2">YG55</strain>
    </source>
</reference>
<dbReference type="Proteomes" id="UP001142648">
    <property type="component" value="Unassembled WGS sequence"/>
</dbReference>
<protein>
    <submittedName>
        <fullName evidence="2">DUF2975 domain-containing protein</fullName>
    </submittedName>
</protein>
<keyword evidence="3" id="KW-1185">Reference proteome</keyword>
<evidence type="ECO:0000313" key="3">
    <source>
        <dbReference type="Proteomes" id="UP001142648"/>
    </source>
</evidence>